<evidence type="ECO:0000256" key="21">
    <source>
        <dbReference type="SAM" id="Phobius"/>
    </source>
</evidence>
<evidence type="ECO:0000256" key="12">
    <source>
        <dbReference type="ARBA" id="ARBA00022777"/>
    </source>
</evidence>
<comment type="subcellular location">
    <subcellularLocation>
        <location evidence="1">Cell membrane</location>
        <topology evidence="1">Single-pass type I membrane protein</topology>
    </subcellularLocation>
</comment>
<dbReference type="EC" id="2.7.11.1" evidence="4"/>
<dbReference type="InterPro" id="IPR017441">
    <property type="entry name" value="Protein_kinase_ATP_BS"/>
</dbReference>
<keyword evidence="13 20" id="KW-0067">ATP-binding</keyword>
<evidence type="ECO:0000256" key="16">
    <source>
        <dbReference type="ARBA" id="ARBA00023170"/>
    </source>
</evidence>
<feature type="domain" description="Protein kinase" evidence="22">
    <location>
        <begin position="442"/>
        <end position="722"/>
    </location>
</feature>
<evidence type="ECO:0000256" key="5">
    <source>
        <dbReference type="ARBA" id="ARBA00022475"/>
    </source>
</evidence>
<dbReference type="SMART" id="SM00220">
    <property type="entry name" value="S_TKc"/>
    <property type="match status" value="1"/>
</dbReference>
<evidence type="ECO:0000256" key="8">
    <source>
        <dbReference type="ARBA" id="ARBA00022692"/>
    </source>
</evidence>
<comment type="caution">
    <text evidence="23">The sequence shown here is derived from an EMBL/GenBank/DDBJ whole genome shotgun (WGS) entry which is preliminary data.</text>
</comment>
<dbReference type="InterPro" id="IPR000719">
    <property type="entry name" value="Prot_kinase_dom"/>
</dbReference>
<dbReference type="EMBL" id="JANAVB010022799">
    <property type="protein sequence ID" value="KAJ6823516.1"/>
    <property type="molecule type" value="Genomic_DNA"/>
</dbReference>
<keyword evidence="17" id="KW-0325">Glycoprotein</keyword>
<dbReference type="PROSITE" id="PS00107">
    <property type="entry name" value="PROTEIN_KINASE_ATP"/>
    <property type="match status" value="1"/>
</dbReference>
<dbReference type="InterPro" id="IPR008271">
    <property type="entry name" value="Ser/Thr_kinase_AS"/>
</dbReference>
<keyword evidence="7" id="KW-0808">Transferase</keyword>
<keyword evidence="16 23" id="KW-0675">Receptor</keyword>
<evidence type="ECO:0000256" key="13">
    <source>
        <dbReference type="ARBA" id="ARBA00022840"/>
    </source>
</evidence>
<keyword evidence="6" id="KW-0723">Serine/threonine-protein kinase</keyword>
<dbReference type="GO" id="GO:0005886">
    <property type="term" value="C:plasma membrane"/>
    <property type="evidence" value="ECO:0007669"/>
    <property type="project" value="UniProtKB-SubCell"/>
</dbReference>
<keyword evidence="5" id="KW-1003">Cell membrane</keyword>
<organism evidence="23 24">
    <name type="scientific">Iris pallida</name>
    <name type="common">Sweet iris</name>
    <dbReference type="NCBI Taxonomy" id="29817"/>
    <lineage>
        <taxon>Eukaryota</taxon>
        <taxon>Viridiplantae</taxon>
        <taxon>Streptophyta</taxon>
        <taxon>Embryophyta</taxon>
        <taxon>Tracheophyta</taxon>
        <taxon>Spermatophyta</taxon>
        <taxon>Magnoliopsida</taxon>
        <taxon>Liliopsida</taxon>
        <taxon>Asparagales</taxon>
        <taxon>Iridaceae</taxon>
        <taxon>Iridoideae</taxon>
        <taxon>Irideae</taxon>
        <taxon>Iris</taxon>
    </lineage>
</organism>
<gene>
    <name evidence="23" type="ORF">M6B38_383120</name>
</gene>
<dbReference type="InterPro" id="IPR011009">
    <property type="entry name" value="Kinase-like_dom_sf"/>
</dbReference>
<evidence type="ECO:0000256" key="11">
    <source>
        <dbReference type="ARBA" id="ARBA00022741"/>
    </source>
</evidence>
<protein>
    <recommendedName>
        <fullName evidence="4">non-specific serine/threonine protein kinase</fullName>
        <ecNumber evidence="4">2.7.11.1</ecNumber>
    </recommendedName>
</protein>
<evidence type="ECO:0000256" key="6">
    <source>
        <dbReference type="ARBA" id="ARBA00022527"/>
    </source>
</evidence>
<dbReference type="InterPro" id="IPR001220">
    <property type="entry name" value="Legume_lectin_dom"/>
</dbReference>
<evidence type="ECO:0000256" key="4">
    <source>
        <dbReference type="ARBA" id="ARBA00012513"/>
    </source>
</evidence>
<dbReference type="CDD" id="cd06899">
    <property type="entry name" value="lectin_legume_LecRK_Arcelin_ConA"/>
    <property type="match status" value="1"/>
</dbReference>
<evidence type="ECO:0000256" key="7">
    <source>
        <dbReference type="ARBA" id="ARBA00022679"/>
    </source>
</evidence>
<comment type="similarity">
    <text evidence="3">In the C-terminal section; belongs to the protein kinase superfamily. Ser/Thr protein kinase family.</text>
</comment>
<dbReference type="InterPro" id="IPR050528">
    <property type="entry name" value="L-type_Lectin-RKs"/>
</dbReference>
<evidence type="ECO:0000313" key="24">
    <source>
        <dbReference type="Proteomes" id="UP001140949"/>
    </source>
</evidence>
<feature type="binding site" evidence="20">
    <location>
        <position position="472"/>
    </location>
    <ligand>
        <name>ATP</name>
        <dbReference type="ChEBI" id="CHEBI:30616"/>
    </ligand>
</feature>
<dbReference type="InterPro" id="IPR019825">
    <property type="entry name" value="Lectin_legB_Mn/Ca_BS"/>
</dbReference>
<evidence type="ECO:0000256" key="14">
    <source>
        <dbReference type="ARBA" id="ARBA00022989"/>
    </source>
</evidence>
<evidence type="ECO:0000256" key="17">
    <source>
        <dbReference type="ARBA" id="ARBA00023180"/>
    </source>
</evidence>
<reference evidence="23" key="1">
    <citation type="journal article" date="2023" name="GigaByte">
        <title>Genome assembly of the bearded iris, Iris pallida Lam.</title>
        <authorList>
            <person name="Bruccoleri R.E."/>
            <person name="Oakeley E.J."/>
            <person name="Faust A.M.E."/>
            <person name="Altorfer M."/>
            <person name="Dessus-Babus S."/>
            <person name="Burckhardt D."/>
            <person name="Oertli M."/>
            <person name="Naumann U."/>
            <person name="Petersen F."/>
            <person name="Wong J."/>
        </authorList>
    </citation>
    <scope>NUCLEOTIDE SEQUENCE</scope>
    <source>
        <strain evidence="23">GSM-AAB239-AS_SAM_17_03QT</strain>
    </source>
</reference>
<name>A0AAX6G453_IRIPA</name>
<evidence type="ECO:0000256" key="3">
    <source>
        <dbReference type="ARBA" id="ARBA00010217"/>
    </source>
</evidence>
<keyword evidence="12 23" id="KW-0418">Kinase</keyword>
<dbReference type="FunFam" id="2.60.120.200:FF:000051">
    <property type="entry name" value="L-type lectin-domain containing receptor kinase V.9"/>
    <property type="match status" value="1"/>
</dbReference>
<evidence type="ECO:0000256" key="1">
    <source>
        <dbReference type="ARBA" id="ARBA00004251"/>
    </source>
</evidence>
<dbReference type="Proteomes" id="UP001140949">
    <property type="component" value="Unassembled WGS sequence"/>
</dbReference>
<evidence type="ECO:0000313" key="23">
    <source>
        <dbReference type="EMBL" id="KAJ6823516.1"/>
    </source>
</evidence>
<dbReference type="GO" id="GO:0005524">
    <property type="term" value="F:ATP binding"/>
    <property type="evidence" value="ECO:0007669"/>
    <property type="project" value="UniProtKB-UniRule"/>
</dbReference>
<keyword evidence="14 21" id="KW-1133">Transmembrane helix</keyword>
<reference evidence="23" key="2">
    <citation type="submission" date="2023-04" db="EMBL/GenBank/DDBJ databases">
        <authorList>
            <person name="Bruccoleri R.E."/>
            <person name="Oakeley E.J."/>
            <person name="Faust A.-M."/>
            <person name="Dessus-Babus S."/>
            <person name="Altorfer M."/>
            <person name="Burckhardt D."/>
            <person name="Oertli M."/>
            <person name="Naumann U."/>
            <person name="Petersen F."/>
            <person name="Wong J."/>
        </authorList>
    </citation>
    <scope>NUCLEOTIDE SEQUENCE</scope>
    <source>
        <strain evidence="23">GSM-AAB239-AS_SAM_17_03QT</strain>
        <tissue evidence="23">Leaf</tissue>
    </source>
</reference>
<evidence type="ECO:0000256" key="18">
    <source>
        <dbReference type="ARBA" id="ARBA00048659"/>
    </source>
</evidence>
<dbReference type="Gene3D" id="3.30.200.20">
    <property type="entry name" value="Phosphorylase Kinase, domain 1"/>
    <property type="match status" value="1"/>
</dbReference>
<evidence type="ECO:0000256" key="15">
    <source>
        <dbReference type="ARBA" id="ARBA00023136"/>
    </source>
</evidence>
<keyword evidence="9" id="KW-0732">Signal</keyword>
<accession>A0AAX6G453</accession>
<sequence length="759" mass="84555">MSPPTSYSMKKCSKSKYSDIRIVYDTLLSLGVPNRASTYRGKLHQTSTYRGKVRKNSARMVMNKFNHELDQSTKSFLMLLPLNRHEPNMSTCTFLWPMFFFLLLLHLSEIATSSELDAFTFSGFNGAGNLSLDGLSSITSDGLLLLTDTTKQSMGHAFRPAPLNFRSPTGKLLSFSTTFVFAIAPQYPDFTSDGMAFLVSRTNNLSAATPNKYLGLFNPNNIGNTTNRILAVELDTLQNPEFQDIDNNHVGIDINGLTSISSYAAGYYYSAGPAVMFSNLSLSSGQPMQVWIDFDGVSMQLNVTMSPFQMPKPDKPLLSSTVDLSGVLSDSAYVGFSSATGSYFMTTHYVLGWSFKMNGEAEPLDYTKLPKLPRLKTRSGNSKKLAIWVPLALCSFVLLIIGAVVFKVRRRIKYAELLEDWELEYGPHRFSYKDLFHATNGFADHELLGIGGFGSVYRGVLPTSDTEIAVKKVSHDSRQGMKEFVSEIVSIGQLRHRNVVQLLGYCRRKGELLLVYSFMPNGSLDKFLHDRTKPGLDWACRFRVIKGVAAGLSYLHQEWDQVVIHRDIKASNVLLDSEMNGRIGDFGLARLYHHGTNPSATHVVGTMGYIAPEMARTGRATTATDVFAFGVFLLEVACGRRPLKAEADGQQFILVDWVLENWMKGSVLETSDPRLGDQEWSEYEMELVLKLGLLCSHRAPSARPSMRQVVQFLDGNMPMPELSPDYFSFSTVTNADFKDYLMSFPSSVNVSVSWLSSGR</sequence>
<dbReference type="FunFam" id="3.30.200.20:FF:000112">
    <property type="entry name" value="Lectin-domain containing receptor kinase A4.3"/>
    <property type="match status" value="1"/>
</dbReference>
<keyword evidence="11 20" id="KW-0547">Nucleotide-binding</keyword>
<dbReference type="Pfam" id="PF00069">
    <property type="entry name" value="Pkinase"/>
    <property type="match status" value="1"/>
</dbReference>
<keyword evidence="10" id="KW-0430">Lectin</keyword>
<dbReference type="GO" id="GO:0004674">
    <property type="term" value="F:protein serine/threonine kinase activity"/>
    <property type="evidence" value="ECO:0007669"/>
    <property type="project" value="UniProtKB-KW"/>
</dbReference>
<dbReference type="AlphaFoldDB" id="A0AAX6G453"/>
<dbReference type="SUPFAM" id="SSF49899">
    <property type="entry name" value="Concanavalin A-like lectins/glucanases"/>
    <property type="match status" value="1"/>
</dbReference>
<dbReference type="SUPFAM" id="SSF56112">
    <property type="entry name" value="Protein kinase-like (PK-like)"/>
    <property type="match status" value="1"/>
</dbReference>
<keyword evidence="8 21" id="KW-0812">Transmembrane</keyword>
<comment type="catalytic activity">
    <reaction evidence="19">
        <text>L-seryl-[protein] + ATP = O-phospho-L-seryl-[protein] + ADP + H(+)</text>
        <dbReference type="Rhea" id="RHEA:17989"/>
        <dbReference type="Rhea" id="RHEA-COMP:9863"/>
        <dbReference type="Rhea" id="RHEA-COMP:11604"/>
        <dbReference type="ChEBI" id="CHEBI:15378"/>
        <dbReference type="ChEBI" id="CHEBI:29999"/>
        <dbReference type="ChEBI" id="CHEBI:30616"/>
        <dbReference type="ChEBI" id="CHEBI:83421"/>
        <dbReference type="ChEBI" id="CHEBI:456216"/>
        <dbReference type="EC" id="2.7.11.1"/>
    </reaction>
    <physiologicalReaction direction="left-to-right" evidence="19">
        <dbReference type="Rhea" id="RHEA:17990"/>
    </physiologicalReaction>
</comment>
<proteinExistence type="inferred from homology"/>
<evidence type="ECO:0000256" key="9">
    <source>
        <dbReference type="ARBA" id="ARBA00022729"/>
    </source>
</evidence>
<evidence type="ECO:0000256" key="2">
    <source>
        <dbReference type="ARBA" id="ARBA00008536"/>
    </source>
</evidence>
<feature type="transmembrane region" description="Helical" evidence="21">
    <location>
        <begin position="385"/>
        <end position="406"/>
    </location>
</feature>
<dbReference type="PROSITE" id="PS00108">
    <property type="entry name" value="PROTEIN_KINASE_ST"/>
    <property type="match status" value="1"/>
</dbReference>
<evidence type="ECO:0000259" key="22">
    <source>
        <dbReference type="PROSITE" id="PS50011"/>
    </source>
</evidence>
<keyword evidence="15 21" id="KW-0472">Membrane</keyword>
<dbReference type="Gene3D" id="2.60.120.200">
    <property type="match status" value="1"/>
</dbReference>
<dbReference type="PANTHER" id="PTHR27007">
    <property type="match status" value="1"/>
</dbReference>
<evidence type="ECO:0000256" key="10">
    <source>
        <dbReference type="ARBA" id="ARBA00022734"/>
    </source>
</evidence>
<dbReference type="FunFam" id="1.10.510.10:FF:000517">
    <property type="entry name" value="Putative receptor kinase Lecrk"/>
    <property type="match status" value="1"/>
</dbReference>
<comment type="similarity">
    <text evidence="2">In the N-terminal section; belongs to the leguminous lectin family.</text>
</comment>
<evidence type="ECO:0000256" key="20">
    <source>
        <dbReference type="PROSITE-ProRule" id="PRU10141"/>
    </source>
</evidence>
<dbReference type="Gene3D" id="1.10.510.10">
    <property type="entry name" value="Transferase(Phosphotransferase) domain 1"/>
    <property type="match status" value="1"/>
</dbReference>
<keyword evidence="24" id="KW-1185">Reference proteome</keyword>
<dbReference type="GO" id="GO:1901001">
    <property type="term" value="P:negative regulation of response to salt stress"/>
    <property type="evidence" value="ECO:0007669"/>
    <property type="project" value="UniProtKB-ARBA"/>
</dbReference>
<dbReference type="Pfam" id="PF00139">
    <property type="entry name" value="Lectin_legB"/>
    <property type="match status" value="1"/>
</dbReference>
<dbReference type="PROSITE" id="PS50011">
    <property type="entry name" value="PROTEIN_KINASE_DOM"/>
    <property type="match status" value="1"/>
</dbReference>
<dbReference type="PROSITE" id="PS00307">
    <property type="entry name" value="LECTIN_LEGUME_BETA"/>
    <property type="match status" value="1"/>
</dbReference>
<comment type="catalytic activity">
    <reaction evidence="18">
        <text>L-threonyl-[protein] + ATP = O-phospho-L-threonyl-[protein] + ADP + H(+)</text>
        <dbReference type="Rhea" id="RHEA:46608"/>
        <dbReference type="Rhea" id="RHEA-COMP:11060"/>
        <dbReference type="Rhea" id="RHEA-COMP:11605"/>
        <dbReference type="ChEBI" id="CHEBI:15378"/>
        <dbReference type="ChEBI" id="CHEBI:30013"/>
        <dbReference type="ChEBI" id="CHEBI:30616"/>
        <dbReference type="ChEBI" id="CHEBI:61977"/>
        <dbReference type="ChEBI" id="CHEBI:456216"/>
        <dbReference type="EC" id="2.7.11.1"/>
    </reaction>
    <physiologicalReaction direction="left-to-right" evidence="18">
        <dbReference type="Rhea" id="RHEA:46609"/>
    </physiologicalReaction>
</comment>
<evidence type="ECO:0000256" key="19">
    <source>
        <dbReference type="ARBA" id="ARBA00048977"/>
    </source>
</evidence>
<dbReference type="GO" id="GO:0030246">
    <property type="term" value="F:carbohydrate binding"/>
    <property type="evidence" value="ECO:0007669"/>
    <property type="project" value="UniProtKB-KW"/>
</dbReference>
<dbReference type="InterPro" id="IPR013320">
    <property type="entry name" value="ConA-like_dom_sf"/>
</dbReference>
<dbReference type="CDD" id="cd14066">
    <property type="entry name" value="STKc_IRAK"/>
    <property type="match status" value="1"/>
</dbReference>